<proteinExistence type="predicted"/>
<dbReference type="EMBL" id="GGFL01007736">
    <property type="protein sequence ID" value="MBW71914.1"/>
    <property type="molecule type" value="Transcribed_RNA"/>
</dbReference>
<dbReference type="AlphaFoldDB" id="A0A2M4D2V9"/>
<keyword evidence="1" id="KW-0732">Signal</keyword>
<feature type="chain" id="PRO_5014999185" evidence="1">
    <location>
        <begin position="36"/>
        <end position="93"/>
    </location>
</feature>
<evidence type="ECO:0000313" key="2">
    <source>
        <dbReference type="EMBL" id="MBW71914.1"/>
    </source>
</evidence>
<accession>A0A2M4D2V9</accession>
<feature type="signal peptide" evidence="1">
    <location>
        <begin position="1"/>
        <end position="35"/>
    </location>
</feature>
<protein>
    <submittedName>
        <fullName evidence="2">Putative secreted protein</fullName>
    </submittedName>
</protein>
<reference evidence="2" key="1">
    <citation type="submission" date="2018-01" db="EMBL/GenBank/DDBJ databases">
        <title>An insight into the sialome of Amazonian anophelines.</title>
        <authorList>
            <person name="Ribeiro J.M."/>
            <person name="Scarpassa V."/>
            <person name="Calvo E."/>
        </authorList>
    </citation>
    <scope>NUCLEOTIDE SEQUENCE</scope>
</reference>
<sequence>MRRMHTASQCETAVSTILFLIISLRFSFESTPASAESSTLTTVSVFCTVTNSSDDTATSGELSTEGGSRAFVSARVLEGCATSIVSSELLFEF</sequence>
<name>A0A2M4D2V9_ANODA</name>
<evidence type="ECO:0000256" key="1">
    <source>
        <dbReference type="SAM" id="SignalP"/>
    </source>
</evidence>
<organism evidence="2">
    <name type="scientific">Anopheles darlingi</name>
    <name type="common">Mosquito</name>
    <dbReference type="NCBI Taxonomy" id="43151"/>
    <lineage>
        <taxon>Eukaryota</taxon>
        <taxon>Metazoa</taxon>
        <taxon>Ecdysozoa</taxon>
        <taxon>Arthropoda</taxon>
        <taxon>Hexapoda</taxon>
        <taxon>Insecta</taxon>
        <taxon>Pterygota</taxon>
        <taxon>Neoptera</taxon>
        <taxon>Endopterygota</taxon>
        <taxon>Diptera</taxon>
        <taxon>Nematocera</taxon>
        <taxon>Culicoidea</taxon>
        <taxon>Culicidae</taxon>
        <taxon>Anophelinae</taxon>
        <taxon>Anopheles</taxon>
    </lineage>
</organism>